<feature type="domain" description="Nascent polypeptide-associated complex subunit alpha-like UBA" evidence="2">
    <location>
        <begin position="70"/>
        <end position="108"/>
    </location>
</feature>
<evidence type="ECO:0000313" key="3">
    <source>
        <dbReference type="EMBL" id="KEQ98535.1"/>
    </source>
</evidence>
<evidence type="ECO:0000256" key="1">
    <source>
        <dbReference type="SAM" id="MobiDB-lite"/>
    </source>
</evidence>
<dbReference type="InterPro" id="IPR038922">
    <property type="entry name" value="HYPK_UBA"/>
</dbReference>
<dbReference type="OrthoDB" id="285219at2759"/>
<dbReference type="Proteomes" id="UP000030641">
    <property type="component" value="Unassembled WGS sequence"/>
</dbReference>
<proteinExistence type="predicted"/>
<feature type="region of interest" description="Disordered" evidence="1">
    <location>
        <begin position="1"/>
        <end position="20"/>
    </location>
</feature>
<keyword evidence="4" id="KW-1185">Reference proteome</keyword>
<dbReference type="AlphaFoldDB" id="A0A074YLF5"/>
<accession>A0A074YLF5</accession>
<sequence length="111" mass="11814">MAEPQPPQIQEGDQAASAIPGVAKPETAALEFLSSTHNSSSTTTSTAALGKAMKNLDLKDSFKPDVKNLKVDMADVVLLADNLDVSRVKATELLKSNDADPVKAMRAWFTT</sequence>
<gene>
    <name evidence="3" type="ORF">AUEXF2481DRAFT_37056</name>
</gene>
<evidence type="ECO:0000313" key="4">
    <source>
        <dbReference type="Proteomes" id="UP000030641"/>
    </source>
</evidence>
<dbReference type="OMA" id="PQNVDAD"/>
<dbReference type="RefSeq" id="XP_013346891.1">
    <property type="nucleotide sequence ID" value="XM_013491437.1"/>
</dbReference>
<protein>
    <recommendedName>
        <fullName evidence="2">Nascent polypeptide-associated complex subunit alpha-like UBA domain-containing protein</fullName>
    </recommendedName>
</protein>
<evidence type="ECO:0000259" key="2">
    <source>
        <dbReference type="Pfam" id="PF19026"/>
    </source>
</evidence>
<reference evidence="3 4" key="1">
    <citation type="journal article" date="2014" name="BMC Genomics">
        <title>Genome sequencing of four Aureobasidium pullulans varieties: biotechnological potential, stress tolerance, and description of new species.</title>
        <authorList>
            <person name="Gostin Ar C."/>
            <person name="Ohm R.A."/>
            <person name="Kogej T."/>
            <person name="Sonjak S."/>
            <person name="Turk M."/>
            <person name="Zajc J."/>
            <person name="Zalar P."/>
            <person name="Grube M."/>
            <person name="Sun H."/>
            <person name="Han J."/>
            <person name="Sharma A."/>
            <person name="Chiniquy J."/>
            <person name="Ngan C.Y."/>
            <person name="Lipzen A."/>
            <person name="Barry K."/>
            <person name="Grigoriev I.V."/>
            <person name="Gunde-Cimerman N."/>
        </authorList>
    </citation>
    <scope>NUCLEOTIDE SEQUENCE [LARGE SCALE GENOMIC DNA]</scope>
    <source>
        <strain evidence="3 4">EXF-2481</strain>
    </source>
</reference>
<dbReference type="EMBL" id="KL584752">
    <property type="protein sequence ID" value="KEQ98535.1"/>
    <property type="molecule type" value="Genomic_DNA"/>
</dbReference>
<dbReference type="GeneID" id="25365752"/>
<name>A0A074YLF5_AURSE</name>
<dbReference type="STRING" id="1043005.A0A074YLF5"/>
<dbReference type="InParanoid" id="A0A074YLF5"/>
<dbReference type="CDD" id="cd14361">
    <property type="entry name" value="UBA_HYPK"/>
    <property type="match status" value="1"/>
</dbReference>
<organism evidence="3 4">
    <name type="scientific">Aureobasidium subglaciale (strain EXF-2481)</name>
    <name type="common">Aureobasidium pullulans var. subglaciale</name>
    <dbReference type="NCBI Taxonomy" id="1043005"/>
    <lineage>
        <taxon>Eukaryota</taxon>
        <taxon>Fungi</taxon>
        <taxon>Dikarya</taxon>
        <taxon>Ascomycota</taxon>
        <taxon>Pezizomycotina</taxon>
        <taxon>Dothideomycetes</taxon>
        <taxon>Dothideomycetidae</taxon>
        <taxon>Dothideales</taxon>
        <taxon>Saccotheciaceae</taxon>
        <taxon>Aureobasidium</taxon>
    </lineage>
</organism>
<dbReference type="HOGENOM" id="CLU_127753_1_0_1"/>
<dbReference type="Pfam" id="PF19026">
    <property type="entry name" value="UBA_HYPK"/>
    <property type="match status" value="1"/>
</dbReference>
<dbReference type="InterPro" id="IPR044034">
    <property type="entry name" value="NAC-like_UBA"/>
</dbReference>